<proteinExistence type="predicted"/>
<accession>D2UZY2</accession>
<keyword evidence="3" id="KW-1185">Reference proteome</keyword>
<evidence type="ECO:0000256" key="1">
    <source>
        <dbReference type="SAM" id="MobiDB-lite"/>
    </source>
</evidence>
<feature type="compositionally biased region" description="Polar residues" evidence="1">
    <location>
        <begin position="7"/>
        <end position="26"/>
    </location>
</feature>
<dbReference type="VEuPathDB" id="AmoebaDB:NAEGRDRAFT_62103"/>
<feature type="compositionally biased region" description="Basic and acidic residues" evidence="1">
    <location>
        <begin position="27"/>
        <end position="47"/>
    </location>
</feature>
<dbReference type="AlphaFoldDB" id="D2UZY2"/>
<dbReference type="Proteomes" id="UP000006671">
    <property type="component" value="Unassembled WGS sequence"/>
</dbReference>
<evidence type="ECO:0000313" key="2">
    <source>
        <dbReference type="EMBL" id="EFC50242.1"/>
    </source>
</evidence>
<dbReference type="GeneID" id="8858927"/>
<sequence length="223" mass="26735">MFGGKSALSQPPSPLQKNNTPTQTSYEKMKQEREEQLEAEDFEQRREEIKDSFQKQFFNNLDPNEFKKAWEQSKVDETAEYKKITMRQQLRWWIKDHDRFDRFIKLLINPTATTEEKEYAKQQIDEMIKLYGEVRTRHSNRKKIPARLSLALVLFISLISWFAVEAQHTMVNKERQDQILGEVVKRSQPTEEMKNVPQVNHREILQEIENQKRLQKLKAQQKE</sequence>
<dbReference type="EMBL" id="GG738846">
    <property type="protein sequence ID" value="EFC50242.1"/>
    <property type="molecule type" value="Genomic_DNA"/>
</dbReference>
<dbReference type="OMA" id="RWWIKDH"/>
<dbReference type="KEGG" id="ngr:NAEGRDRAFT_62103"/>
<reference evidence="2 3" key="1">
    <citation type="journal article" date="2010" name="Cell">
        <title>The genome of Naegleria gruberi illuminates early eukaryotic versatility.</title>
        <authorList>
            <person name="Fritz-Laylin L.K."/>
            <person name="Prochnik S.E."/>
            <person name="Ginger M.L."/>
            <person name="Dacks J.B."/>
            <person name="Carpenter M.L."/>
            <person name="Field M.C."/>
            <person name="Kuo A."/>
            <person name="Paredez A."/>
            <person name="Chapman J."/>
            <person name="Pham J."/>
            <person name="Shu S."/>
            <person name="Neupane R."/>
            <person name="Cipriano M."/>
            <person name="Mancuso J."/>
            <person name="Tu H."/>
            <person name="Salamov A."/>
            <person name="Lindquist E."/>
            <person name="Shapiro H."/>
            <person name="Lucas S."/>
            <person name="Grigoriev I.V."/>
            <person name="Cande W.Z."/>
            <person name="Fulton C."/>
            <person name="Rokhsar D.S."/>
            <person name="Dawson S.C."/>
        </authorList>
    </citation>
    <scope>NUCLEOTIDE SEQUENCE [LARGE SCALE GENOMIC DNA]</scope>
    <source>
        <strain evidence="2 3">NEG-M</strain>
    </source>
</reference>
<evidence type="ECO:0000313" key="3">
    <source>
        <dbReference type="Proteomes" id="UP000006671"/>
    </source>
</evidence>
<organism evidence="3">
    <name type="scientific">Naegleria gruberi</name>
    <name type="common">Amoeba</name>
    <dbReference type="NCBI Taxonomy" id="5762"/>
    <lineage>
        <taxon>Eukaryota</taxon>
        <taxon>Discoba</taxon>
        <taxon>Heterolobosea</taxon>
        <taxon>Tetramitia</taxon>
        <taxon>Eutetramitia</taxon>
        <taxon>Vahlkampfiidae</taxon>
        <taxon>Naegleria</taxon>
    </lineage>
</organism>
<dbReference type="RefSeq" id="XP_002682986.1">
    <property type="nucleotide sequence ID" value="XM_002682940.1"/>
</dbReference>
<name>D2UZY2_NAEGR</name>
<dbReference type="InParanoid" id="D2UZY2"/>
<feature type="region of interest" description="Disordered" evidence="1">
    <location>
        <begin position="1"/>
        <end position="47"/>
    </location>
</feature>
<gene>
    <name evidence="2" type="ORF">NAEGRDRAFT_62103</name>
</gene>
<protein>
    <submittedName>
        <fullName evidence="2">Predicted protein</fullName>
    </submittedName>
</protein>
<dbReference type="OrthoDB" id="10262322at2759"/>